<protein>
    <submittedName>
        <fullName evidence="2">Uncharacterized protein</fullName>
    </submittedName>
</protein>
<sequence>MTHEEIILKLIFMISLWAVVWFFYLKCNAWKIPASDRKVVSFFNGIIAVQVLFVAIQLIL</sequence>
<proteinExistence type="predicted"/>
<keyword evidence="1" id="KW-0472">Membrane</keyword>
<feature type="transmembrane region" description="Helical" evidence="1">
    <location>
        <begin position="6"/>
        <end position="27"/>
    </location>
</feature>
<evidence type="ECO:0000256" key="1">
    <source>
        <dbReference type="SAM" id="Phobius"/>
    </source>
</evidence>
<feature type="transmembrane region" description="Helical" evidence="1">
    <location>
        <begin position="39"/>
        <end position="59"/>
    </location>
</feature>
<name>A0A3B8E0K5_9CAUD</name>
<organism evidence="2">
    <name type="scientific">Cronobacter phage CS01</name>
    <dbReference type="NCBI Taxonomy" id="2496544"/>
    <lineage>
        <taxon>Viruses</taxon>
        <taxon>Duplodnaviria</taxon>
        <taxon>Heunggongvirae</taxon>
        <taxon>Uroviricota</taxon>
        <taxon>Caudoviricetes</taxon>
        <taxon>Drexlerviridae</taxon>
        <taxon>Kyungwonvirus</taxon>
        <taxon>Kyungwonvirus CS01</taxon>
    </lineage>
</organism>
<dbReference type="EMBL" id="MH845412">
    <property type="protein sequence ID" value="AYJ73319.1"/>
    <property type="molecule type" value="Genomic_DNA"/>
</dbReference>
<reference evidence="2" key="1">
    <citation type="submission" date="2018-09" db="EMBL/GenBank/DDBJ databases">
        <title>Genome Analysis and Characterisation of Bacteriophage CS01 Active against Cronobacter sakazakii.</title>
        <authorList>
            <person name="Kim G.-H."/>
            <person name="Kim J."/>
            <person name="Yoon S.-S."/>
        </authorList>
    </citation>
    <scope>NUCLEOTIDE SEQUENCE [LARGE SCALE GENOMIC DNA]</scope>
</reference>
<dbReference type="Proteomes" id="UP000279491">
    <property type="component" value="Segment"/>
</dbReference>
<evidence type="ECO:0000313" key="3">
    <source>
        <dbReference type="Proteomes" id="UP000279491"/>
    </source>
</evidence>
<accession>A0A3B8E0K5</accession>
<keyword evidence="3" id="KW-1185">Reference proteome</keyword>
<keyword evidence="1" id="KW-0812">Transmembrane</keyword>
<keyword evidence="1" id="KW-1133">Transmembrane helix</keyword>
<gene>
    <name evidence="2" type="ORF">CS01_031</name>
</gene>
<evidence type="ECO:0000313" key="2">
    <source>
        <dbReference type="EMBL" id="AYJ73319.1"/>
    </source>
</evidence>